<keyword evidence="3" id="KW-1185">Reference proteome</keyword>
<protein>
    <submittedName>
        <fullName evidence="2">Uncharacterized protein</fullName>
    </submittedName>
</protein>
<feature type="transmembrane region" description="Helical" evidence="1">
    <location>
        <begin position="20"/>
        <end position="43"/>
    </location>
</feature>
<comment type="caution">
    <text evidence="2">The sequence shown here is derived from an EMBL/GenBank/DDBJ whole genome shotgun (WGS) entry which is preliminary data.</text>
</comment>
<dbReference type="Proteomes" id="UP001198220">
    <property type="component" value="Unassembled WGS sequence"/>
</dbReference>
<keyword evidence="1" id="KW-0812">Transmembrane</keyword>
<reference evidence="2 3" key="1">
    <citation type="submission" date="2021-10" db="EMBL/GenBank/DDBJ databases">
        <title>Anaerobic single-cell dispensing facilitates the cultivation of human gut bacteria.</title>
        <authorList>
            <person name="Afrizal A."/>
        </authorList>
    </citation>
    <scope>NUCLEOTIDE SEQUENCE [LARGE SCALE GENOMIC DNA]</scope>
    <source>
        <strain evidence="2 3">CLA-AA-H276</strain>
    </source>
</reference>
<dbReference type="AlphaFoldDB" id="A0AAE3DBI5"/>
<name>A0AAE3DBI5_9FIRM</name>
<evidence type="ECO:0000256" key="1">
    <source>
        <dbReference type="SAM" id="Phobius"/>
    </source>
</evidence>
<organism evidence="2 3">
    <name type="scientific">Hominiventricola filiformis</name>
    <dbReference type="NCBI Taxonomy" id="2885352"/>
    <lineage>
        <taxon>Bacteria</taxon>
        <taxon>Bacillati</taxon>
        <taxon>Bacillota</taxon>
        <taxon>Clostridia</taxon>
        <taxon>Lachnospirales</taxon>
        <taxon>Lachnospiraceae</taxon>
        <taxon>Hominiventricola</taxon>
    </lineage>
</organism>
<proteinExistence type="predicted"/>
<keyword evidence="1" id="KW-1133">Transmembrane helix</keyword>
<keyword evidence="1" id="KW-0472">Membrane</keyword>
<accession>A0AAE3DBI5</accession>
<dbReference type="EMBL" id="JAJEPS010000010">
    <property type="protein sequence ID" value="MCC2126682.1"/>
    <property type="molecule type" value="Genomic_DNA"/>
</dbReference>
<evidence type="ECO:0000313" key="2">
    <source>
        <dbReference type="EMBL" id="MCC2126682.1"/>
    </source>
</evidence>
<dbReference type="RefSeq" id="WP_308459606.1">
    <property type="nucleotide sequence ID" value="NZ_JAJEPS010000010.1"/>
</dbReference>
<sequence length="51" mass="5365">MNNEKTYKLMGRVGGGTLALGIIVLVTGVVTGILMIVNGARLLKGKSDLMF</sequence>
<evidence type="ECO:0000313" key="3">
    <source>
        <dbReference type="Proteomes" id="UP001198220"/>
    </source>
</evidence>
<gene>
    <name evidence="2" type="ORF">LKD36_10875</name>
</gene>